<dbReference type="RefSeq" id="WP_301246045.1">
    <property type="nucleotide sequence ID" value="NZ_JAROCD010000004.1"/>
</dbReference>
<organism evidence="2 3">
    <name type="scientific">Paenibacillus vandeheii</name>
    <dbReference type="NCBI Taxonomy" id="3035917"/>
    <lineage>
        <taxon>Bacteria</taxon>
        <taxon>Bacillati</taxon>
        <taxon>Bacillota</taxon>
        <taxon>Bacilli</taxon>
        <taxon>Bacillales</taxon>
        <taxon>Paenibacillaceae</taxon>
        <taxon>Paenibacillus</taxon>
    </lineage>
</organism>
<evidence type="ECO:0000313" key="3">
    <source>
        <dbReference type="Proteomes" id="UP001174205"/>
    </source>
</evidence>
<comment type="caution">
    <text evidence="2">The sequence shown here is derived from an EMBL/GenBank/DDBJ whole genome shotgun (WGS) entry which is preliminary data.</text>
</comment>
<keyword evidence="1" id="KW-1133">Transmembrane helix</keyword>
<keyword evidence="3" id="KW-1185">Reference proteome</keyword>
<feature type="transmembrane region" description="Helical" evidence="1">
    <location>
        <begin position="6"/>
        <end position="24"/>
    </location>
</feature>
<dbReference type="EMBL" id="JAROCD010000004">
    <property type="protein sequence ID" value="MDN4601227.1"/>
    <property type="molecule type" value="Genomic_DNA"/>
</dbReference>
<evidence type="ECO:0000313" key="2">
    <source>
        <dbReference type="EMBL" id="MDN4601227.1"/>
    </source>
</evidence>
<protein>
    <recommendedName>
        <fullName evidence="4">Regulatory protein YycH-like domain-containing protein</fullName>
    </recommendedName>
</protein>
<keyword evidence="1" id="KW-0472">Membrane</keyword>
<reference evidence="2" key="1">
    <citation type="submission" date="2023-03" db="EMBL/GenBank/DDBJ databases">
        <title>MT1 and MT2 Draft Genomes of Novel Species.</title>
        <authorList>
            <person name="Venkateswaran K."/>
        </authorList>
    </citation>
    <scope>NUCLEOTIDE SEQUENCE</scope>
    <source>
        <strain evidence="2">F6_3S_P_1C</strain>
    </source>
</reference>
<name>A0ABT8J806_9BACL</name>
<dbReference type="Proteomes" id="UP001174205">
    <property type="component" value="Unassembled WGS sequence"/>
</dbReference>
<gene>
    <name evidence="2" type="ORF">P5G61_08335</name>
</gene>
<sequence length="241" mass="27248">MKVKILNILLSISIVSIVLVYGLTKYDLVEKGSATNSLDSIELPASEEVKEEENTYGSNAANGMVDVKSETESSDTEYIYYLTEDKIIQAIDEGKKDMSYFGEDFKLPLLTSTSNDSTFEYMDIFIATPYRFVAIYSSNQYVKYDKTASIDDVASFINYDFISFSAYLMSGTANMLDTELIQDGTVIESYKTDNNVNGDMKIIYFSVDAIDFREPAILKIFEKGNPANYSEYQISFEDYVK</sequence>
<keyword evidence="1" id="KW-0812">Transmembrane</keyword>
<evidence type="ECO:0008006" key="4">
    <source>
        <dbReference type="Google" id="ProtNLM"/>
    </source>
</evidence>
<proteinExistence type="predicted"/>
<accession>A0ABT8J806</accession>
<evidence type="ECO:0000256" key="1">
    <source>
        <dbReference type="SAM" id="Phobius"/>
    </source>
</evidence>